<organism evidence="2 4">
    <name type="scientific">Bifidobacterium eulemuris</name>
    <dbReference type="NCBI Taxonomy" id="1765219"/>
    <lineage>
        <taxon>Bacteria</taxon>
        <taxon>Bacillati</taxon>
        <taxon>Actinomycetota</taxon>
        <taxon>Actinomycetes</taxon>
        <taxon>Bifidobacteriales</taxon>
        <taxon>Bifidobacteriaceae</taxon>
        <taxon>Bifidobacterium</taxon>
    </lineage>
</organism>
<dbReference type="PANTHER" id="PTHR16222">
    <property type="entry name" value="ADP-RIBOSYLGLYCOHYDROLASE"/>
    <property type="match status" value="1"/>
</dbReference>
<keyword evidence="5" id="KW-1185">Reference proteome</keyword>
<name>A0A261GAD6_9BIFI</name>
<feature type="binding site" evidence="1">
    <location>
        <position position="69"/>
    </location>
    <ligand>
        <name>Mg(2+)</name>
        <dbReference type="ChEBI" id="CHEBI:18420"/>
        <label>1</label>
    </ligand>
</feature>
<comment type="cofactor">
    <cofactor evidence="1">
        <name>Mg(2+)</name>
        <dbReference type="ChEBI" id="CHEBI:18420"/>
    </cofactor>
    <text evidence="1">Binds 2 magnesium ions per subunit.</text>
</comment>
<evidence type="ECO:0000313" key="3">
    <source>
        <dbReference type="EMBL" id="QOL31791.1"/>
    </source>
</evidence>
<dbReference type="GO" id="GO:0046872">
    <property type="term" value="F:metal ion binding"/>
    <property type="evidence" value="ECO:0007669"/>
    <property type="project" value="UniProtKB-KW"/>
</dbReference>
<protein>
    <submittedName>
        <fullName evidence="2 3">ADP-ribosylglycohydrolase</fullName>
    </submittedName>
</protein>
<dbReference type="GO" id="GO:0016787">
    <property type="term" value="F:hydrolase activity"/>
    <property type="evidence" value="ECO:0007669"/>
    <property type="project" value="UniProtKB-KW"/>
</dbReference>
<dbReference type="PANTHER" id="PTHR16222:SF12">
    <property type="entry name" value="ADP-RIBOSYLGLYCOHYDROLASE-RELATED"/>
    <property type="match status" value="1"/>
</dbReference>
<feature type="binding site" evidence="1">
    <location>
        <position position="291"/>
    </location>
    <ligand>
        <name>Mg(2+)</name>
        <dbReference type="ChEBI" id="CHEBI:18420"/>
        <label>1</label>
    </ligand>
</feature>
<feature type="binding site" evidence="1">
    <location>
        <position position="293"/>
    </location>
    <ligand>
        <name>Mg(2+)</name>
        <dbReference type="ChEBI" id="CHEBI:18420"/>
        <label>1</label>
    </ligand>
</feature>
<evidence type="ECO:0000313" key="5">
    <source>
        <dbReference type="Proteomes" id="UP000593943"/>
    </source>
</evidence>
<dbReference type="AlphaFoldDB" id="A0A261GAD6"/>
<feature type="binding site" evidence="1">
    <location>
        <position position="71"/>
    </location>
    <ligand>
        <name>Mg(2+)</name>
        <dbReference type="ChEBI" id="CHEBI:18420"/>
        <label>1</label>
    </ligand>
</feature>
<dbReference type="Gene3D" id="1.10.4080.10">
    <property type="entry name" value="ADP-ribosylation/Crystallin J1"/>
    <property type="match status" value="1"/>
</dbReference>
<evidence type="ECO:0000256" key="1">
    <source>
        <dbReference type="PIRSR" id="PIRSR605502-1"/>
    </source>
</evidence>
<reference evidence="2 4" key="1">
    <citation type="journal article" date="2017" name="BMC Genomics">
        <title>Comparative genomic and phylogenomic analyses of the Bifidobacteriaceae family.</title>
        <authorList>
            <person name="Lugli G.A."/>
            <person name="Milani C."/>
            <person name="Turroni F."/>
            <person name="Duranti S."/>
            <person name="Mancabelli L."/>
            <person name="Mangifesta M."/>
            <person name="Ferrario C."/>
            <person name="Modesto M."/>
            <person name="Mattarelli P."/>
            <person name="Jiri K."/>
            <person name="van Sinderen D."/>
            <person name="Ventura M."/>
        </authorList>
    </citation>
    <scope>NUCLEOTIDE SEQUENCE [LARGE SCALE GENOMIC DNA]</scope>
    <source>
        <strain evidence="2 4">DSM 100216</strain>
    </source>
</reference>
<dbReference type="SUPFAM" id="SSF101478">
    <property type="entry name" value="ADP-ribosylglycohydrolase"/>
    <property type="match status" value="1"/>
</dbReference>
<sequence length="343" mass="35573">MADNTRSCDLIDRARGALSGLAIGDALGMPTQSMSAQDIAQAYGGPVVDFLDSVDWQPIAPSMRAGSVTDDTEQAFLLAERLIADGGELDVLAYARDLLRWEEGMKAKGSFDLLGPSTKAALEALGRGVPPEETGRTGTTNGGAMRAAPVGIAFAPSTSLAEAARRSCIVTHNTVQGIDATTLVAAAVSYGMEGAGVRKALHTAVDFTSRQERVGCWSAKASVLERTRYVLDWAEHAGAGLDDEDFMETLRALNGTSVEANESVPAAFAITCRYADAPFAALCASVSIGGDTDTIAAMSGAILGACLGPDAFGESRRTLVERVNALPTDAVAAGLVSLRERGA</sequence>
<dbReference type="EMBL" id="MWWZ01000006">
    <property type="protein sequence ID" value="OZG68145.1"/>
    <property type="molecule type" value="Genomic_DNA"/>
</dbReference>
<dbReference type="EMBL" id="CP062938">
    <property type="protein sequence ID" value="QOL31791.1"/>
    <property type="molecule type" value="Genomic_DNA"/>
</dbReference>
<accession>A0A261GAD6</accession>
<dbReference type="OrthoDB" id="2822542at2"/>
<dbReference type="InterPro" id="IPR036705">
    <property type="entry name" value="Ribosyl_crysJ1_sf"/>
</dbReference>
<proteinExistence type="predicted"/>
<keyword evidence="2" id="KW-0378">Hydrolase</keyword>
<feature type="binding site" evidence="1">
    <location>
        <position position="70"/>
    </location>
    <ligand>
        <name>Mg(2+)</name>
        <dbReference type="ChEBI" id="CHEBI:18420"/>
        <label>1</label>
    </ligand>
</feature>
<dbReference type="InterPro" id="IPR005502">
    <property type="entry name" value="Ribosyl_crysJ1"/>
</dbReference>
<reference evidence="3 5" key="2">
    <citation type="submission" date="2020-10" db="EMBL/GenBank/DDBJ databases">
        <title>Genome sequencing of Bifidobacterium eulemuris_DSMZ_100216.</title>
        <authorList>
            <person name="Kim J."/>
        </authorList>
    </citation>
    <scope>NUCLEOTIDE SEQUENCE [LARGE SCALE GENOMIC DNA]</scope>
    <source>
        <strain evidence="3 5">DSM 100216</strain>
    </source>
</reference>
<keyword evidence="1" id="KW-0479">Metal-binding</keyword>
<dbReference type="KEGG" id="beu:BE0216_04410"/>
<dbReference type="Pfam" id="PF03747">
    <property type="entry name" value="ADP_ribosyl_GH"/>
    <property type="match status" value="1"/>
</dbReference>
<dbReference type="RefSeq" id="WP_094636753.1">
    <property type="nucleotide sequence ID" value="NZ_CP062938.1"/>
</dbReference>
<dbReference type="Proteomes" id="UP000593943">
    <property type="component" value="Chromosome"/>
</dbReference>
<dbReference type="Proteomes" id="UP000216057">
    <property type="component" value="Unassembled WGS sequence"/>
</dbReference>
<feature type="binding site" evidence="1">
    <location>
        <position position="294"/>
    </location>
    <ligand>
        <name>Mg(2+)</name>
        <dbReference type="ChEBI" id="CHEBI:18420"/>
        <label>1</label>
    </ligand>
</feature>
<evidence type="ECO:0000313" key="2">
    <source>
        <dbReference type="EMBL" id="OZG68145.1"/>
    </source>
</evidence>
<dbReference type="InterPro" id="IPR050792">
    <property type="entry name" value="ADP-ribosylglycohydrolase"/>
</dbReference>
<gene>
    <name evidence="3" type="ORF">BE0216_04410</name>
    <name evidence="2" type="ORF">BEUL_1158</name>
</gene>
<evidence type="ECO:0000313" key="4">
    <source>
        <dbReference type="Proteomes" id="UP000216057"/>
    </source>
</evidence>
<keyword evidence="1" id="KW-0460">Magnesium</keyword>